<dbReference type="SUPFAM" id="SSF53098">
    <property type="entry name" value="Ribonuclease H-like"/>
    <property type="match status" value="1"/>
</dbReference>
<evidence type="ECO:0000313" key="1">
    <source>
        <dbReference type="EMBL" id="RMC00134.1"/>
    </source>
</evidence>
<organism evidence="1 2">
    <name type="scientific">Hirundo rustica rustica</name>
    <dbReference type="NCBI Taxonomy" id="333673"/>
    <lineage>
        <taxon>Eukaryota</taxon>
        <taxon>Metazoa</taxon>
        <taxon>Chordata</taxon>
        <taxon>Craniata</taxon>
        <taxon>Vertebrata</taxon>
        <taxon>Euteleostomi</taxon>
        <taxon>Archelosauria</taxon>
        <taxon>Archosauria</taxon>
        <taxon>Dinosauria</taxon>
        <taxon>Saurischia</taxon>
        <taxon>Theropoda</taxon>
        <taxon>Coelurosauria</taxon>
        <taxon>Aves</taxon>
        <taxon>Neognathae</taxon>
        <taxon>Neoaves</taxon>
        <taxon>Telluraves</taxon>
        <taxon>Australaves</taxon>
        <taxon>Passeriformes</taxon>
        <taxon>Sylvioidea</taxon>
        <taxon>Hirundinidae</taxon>
        <taxon>Hirundo</taxon>
    </lineage>
</organism>
<protein>
    <recommendedName>
        <fullName evidence="3">RNase H type-1 domain-containing protein</fullName>
    </recommendedName>
</protein>
<sequence length="282" mass="32651">MFKGKVPSTHHATDATWSKWIALITQRARIGNPNRPGILEIITNWPEGENFSLMDEEEQEQVTRAEEAPPYNQLPAEETRYALFTDGSCRVVGMNRKWKAAVWSPTRQVAQATEGEVANALWGWLDRWRKANWQRRGKPIWAADEWKDIATRVEKLPVKVRHVDAHVPKSRANEEHQNNEQVDQAAKIEVSKIDLDWQHKGELFLARWAHDASGHQDRDATYKWAQDRGVDLTMDSISQVIHDCETCAAIKQAKRVKPLWYGGRWSKYKYGEAWQIDYITLP</sequence>
<name>A0A3M0JM70_HIRRU</name>
<dbReference type="GO" id="GO:0003676">
    <property type="term" value="F:nucleic acid binding"/>
    <property type="evidence" value="ECO:0007669"/>
    <property type="project" value="InterPro"/>
</dbReference>
<reference evidence="1 2" key="1">
    <citation type="submission" date="2018-07" db="EMBL/GenBank/DDBJ databases">
        <title>A high quality draft genome assembly of the barn swallow (H. rustica rustica).</title>
        <authorList>
            <person name="Formenti G."/>
            <person name="Chiara M."/>
            <person name="Poveda L."/>
            <person name="Francoijs K.-J."/>
            <person name="Bonisoli-Alquati A."/>
            <person name="Canova L."/>
            <person name="Gianfranceschi L."/>
            <person name="Horner D.S."/>
            <person name="Saino N."/>
        </authorList>
    </citation>
    <scope>NUCLEOTIDE SEQUENCE [LARGE SCALE GENOMIC DNA]</scope>
    <source>
        <strain evidence="1">Chelidonia</strain>
        <tissue evidence="1">Blood</tissue>
    </source>
</reference>
<dbReference type="Gene3D" id="3.30.420.10">
    <property type="entry name" value="Ribonuclease H-like superfamily/Ribonuclease H"/>
    <property type="match status" value="2"/>
</dbReference>
<keyword evidence="2" id="KW-1185">Reference proteome</keyword>
<dbReference type="InterPro" id="IPR036397">
    <property type="entry name" value="RNaseH_sf"/>
</dbReference>
<dbReference type="AlphaFoldDB" id="A0A3M0JM70"/>
<dbReference type="EMBL" id="QRBI01000145">
    <property type="protein sequence ID" value="RMC00134.1"/>
    <property type="molecule type" value="Genomic_DNA"/>
</dbReference>
<comment type="caution">
    <text evidence="1">The sequence shown here is derived from an EMBL/GenBank/DDBJ whole genome shotgun (WGS) entry which is preliminary data.</text>
</comment>
<proteinExistence type="predicted"/>
<dbReference type="OrthoDB" id="9950135at2759"/>
<evidence type="ECO:0008006" key="3">
    <source>
        <dbReference type="Google" id="ProtNLM"/>
    </source>
</evidence>
<gene>
    <name evidence="1" type="ORF">DUI87_23544</name>
</gene>
<accession>A0A3M0JM70</accession>
<dbReference type="InterPro" id="IPR012337">
    <property type="entry name" value="RNaseH-like_sf"/>
</dbReference>
<dbReference type="Proteomes" id="UP000269221">
    <property type="component" value="Unassembled WGS sequence"/>
</dbReference>
<evidence type="ECO:0000313" key="2">
    <source>
        <dbReference type="Proteomes" id="UP000269221"/>
    </source>
</evidence>